<feature type="compositionally biased region" description="Basic residues" evidence="1">
    <location>
        <begin position="217"/>
        <end position="236"/>
    </location>
</feature>
<accession>A0A9P5TYC6</accession>
<dbReference type="Proteomes" id="UP000772434">
    <property type="component" value="Unassembled WGS sequence"/>
</dbReference>
<reference evidence="2" key="1">
    <citation type="submission" date="2020-11" db="EMBL/GenBank/DDBJ databases">
        <authorList>
            <consortium name="DOE Joint Genome Institute"/>
            <person name="Ahrendt S."/>
            <person name="Riley R."/>
            <person name="Andreopoulos W."/>
            <person name="Labutti K."/>
            <person name="Pangilinan J."/>
            <person name="Ruiz-Duenas F.J."/>
            <person name="Barrasa J.M."/>
            <person name="Sanchez-Garcia M."/>
            <person name="Camarero S."/>
            <person name="Miyauchi S."/>
            <person name="Serrano A."/>
            <person name="Linde D."/>
            <person name="Babiker R."/>
            <person name="Drula E."/>
            <person name="Ayuso-Fernandez I."/>
            <person name="Pacheco R."/>
            <person name="Padilla G."/>
            <person name="Ferreira P."/>
            <person name="Barriuso J."/>
            <person name="Kellner H."/>
            <person name="Castanera R."/>
            <person name="Alfaro M."/>
            <person name="Ramirez L."/>
            <person name="Pisabarro A.G."/>
            <person name="Kuo A."/>
            <person name="Tritt A."/>
            <person name="Lipzen A."/>
            <person name="He G."/>
            <person name="Yan M."/>
            <person name="Ng V."/>
            <person name="Cullen D."/>
            <person name="Martin F."/>
            <person name="Rosso M.-N."/>
            <person name="Henrissat B."/>
            <person name="Hibbett D."/>
            <person name="Martinez A.T."/>
            <person name="Grigoriev I.V."/>
        </authorList>
    </citation>
    <scope>NUCLEOTIDE SEQUENCE</scope>
    <source>
        <strain evidence="2">AH 40177</strain>
    </source>
</reference>
<organism evidence="2 3">
    <name type="scientific">Rhodocollybia butyracea</name>
    <dbReference type="NCBI Taxonomy" id="206335"/>
    <lineage>
        <taxon>Eukaryota</taxon>
        <taxon>Fungi</taxon>
        <taxon>Dikarya</taxon>
        <taxon>Basidiomycota</taxon>
        <taxon>Agaricomycotina</taxon>
        <taxon>Agaricomycetes</taxon>
        <taxon>Agaricomycetidae</taxon>
        <taxon>Agaricales</taxon>
        <taxon>Marasmiineae</taxon>
        <taxon>Omphalotaceae</taxon>
        <taxon>Rhodocollybia</taxon>
    </lineage>
</organism>
<feature type="compositionally biased region" description="Polar residues" evidence="1">
    <location>
        <begin position="126"/>
        <end position="139"/>
    </location>
</feature>
<dbReference type="AlphaFoldDB" id="A0A9P5TYC6"/>
<feature type="compositionally biased region" description="Basic and acidic residues" evidence="1">
    <location>
        <begin position="1"/>
        <end position="13"/>
    </location>
</feature>
<evidence type="ECO:0000256" key="1">
    <source>
        <dbReference type="SAM" id="MobiDB-lite"/>
    </source>
</evidence>
<gene>
    <name evidence="2" type="ORF">BDP27DRAFT_1371785</name>
</gene>
<feature type="compositionally biased region" description="Pro residues" evidence="1">
    <location>
        <begin position="142"/>
        <end position="151"/>
    </location>
</feature>
<name>A0A9P5TYC6_9AGAR</name>
<feature type="region of interest" description="Disordered" evidence="1">
    <location>
        <begin position="113"/>
        <end position="239"/>
    </location>
</feature>
<feature type="compositionally biased region" description="Polar residues" evidence="1">
    <location>
        <begin position="205"/>
        <end position="216"/>
    </location>
</feature>
<feature type="compositionally biased region" description="Polar residues" evidence="1">
    <location>
        <begin position="166"/>
        <end position="189"/>
    </location>
</feature>
<comment type="caution">
    <text evidence="2">The sequence shown here is derived from an EMBL/GenBank/DDBJ whole genome shotgun (WGS) entry which is preliminary data.</text>
</comment>
<protein>
    <submittedName>
        <fullName evidence="2">Uncharacterized protein</fullName>
    </submittedName>
</protein>
<feature type="region of interest" description="Disordered" evidence="1">
    <location>
        <begin position="1"/>
        <end position="43"/>
    </location>
</feature>
<keyword evidence="3" id="KW-1185">Reference proteome</keyword>
<sequence length="254" mass="27103">MTLKRKLSEDQTAHSETPQLATHVPIEPDTKHPRTNAPTPGERRYTIIGPALHSSVATAAYYFPFTFHSPPAAKPVSNAQLAQVPARNEIIAEGAFAIPVDGEFVPATAASDAPCVDESDSPGSIPVTSDTCTALTGISPSPAHPVTPSPSPSAEIAPVTNKDMMQASSKLSLDQQDISCSPNHSSPTVNRKRRLSEGEGLQDNPVDNASHGSKSNGKQRGRLRTSVRPSPAKKPKMTLLSLRKGKIYVYSPKW</sequence>
<dbReference type="EMBL" id="JADNRY010000320">
    <property type="protein sequence ID" value="KAF9059177.1"/>
    <property type="molecule type" value="Genomic_DNA"/>
</dbReference>
<evidence type="ECO:0000313" key="2">
    <source>
        <dbReference type="EMBL" id="KAF9059177.1"/>
    </source>
</evidence>
<proteinExistence type="predicted"/>
<evidence type="ECO:0000313" key="3">
    <source>
        <dbReference type="Proteomes" id="UP000772434"/>
    </source>
</evidence>